<proteinExistence type="predicted"/>
<reference evidence="1" key="1">
    <citation type="submission" date="2021-06" db="EMBL/GenBank/DDBJ databases">
        <title>Comparative genomics, transcriptomics and evolutionary studies reveal genomic signatures of adaptation to plant cell wall in hemibiotrophic fungi.</title>
        <authorList>
            <consortium name="DOE Joint Genome Institute"/>
            <person name="Baroncelli R."/>
            <person name="Diaz J.F."/>
            <person name="Benocci T."/>
            <person name="Peng M."/>
            <person name="Battaglia E."/>
            <person name="Haridas S."/>
            <person name="Andreopoulos W."/>
            <person name="Labutti K."/>
            <person name="Pangilinan J."/>
            <person name="Floch G.L."/>
            <person name="Makela M.R."/>
            <person name="Henrissat B."/>
            <person name="Grigoriev I.V."/>
            <person name="Crouch J.A."/>
            <person name="De Vries R.P."/>
            <person name="Sukno S.A."/>
            <person name="Thon M.R."/>
        </authorList>
    </citation>
    <scope>NUCLEOTIDE SEQUENCE</scope>
    <source>
        <strain evidence="1">CBS 193.32</strain>
    </source>
</reference>
<comment type="caution">
    <text evidence="1">The sequence shown here is derived from an EMBL/GenBank/DDBJ whole genome shotgun (WGS) entry which is preliminary data.</text>
</comment>
<protein>
    <submittedName>
        <fullName evidence="1">Uncharacterized protein</fullName>
    </submittedName>
</protein>
<dbReference type="EMBL" id="JAHMHR010000080">
    <property type="protein sequence ID" value="KAK1658012.1"/>
    <property type="molecule type" value="Genomic_DNA"/>
</dbReference>
<dbReference type="GeneID" id="85451916"/>
<organism evidence="1 2">
    <name type="scientific">Colletotrichum godetiae</name>
    <dbReference type="NCBI Taxonomy" id="1209918"/>
    <lineage>
        <taxon>Eukaryota</taxon>
        <taxon>Fungi</taxon>
        <taxon>Dikarya</taxon>
        <taxon>Ascomycota</taxon>
        <taxon>Pezizomycotina</taxon>
        <taxon>Sordariomycetes</taxon>
        <taxon>Hypocreomycetidae</taxon>
        <taxon>Glomerellales</taxon>
        <taxon>Glomerellaceae</taxon>
        <taxon>Colletotrichum</taxon>
        <taxon>Colletotrichum acutatum species complex</taxon>
    </lineage>
</organism>
<name>A0AAJ0AAH2_9PEZI</name>
<evidence type="ECO:0000313" key="1">
    <source>
        <dbReference type="EMBL" id="KAK1658012.1"/>
    </source>
</evidence>
<gene>
    <name evidence="1" type="ORF">BDP55DRAFT_413622</name>
</gene>
<accession>A0AAJ0AAH2</accession>
<sequence>MARTPSPAKPKALHKDVDVDATHTCPLSLAQFTFDTISESSDVISTILSGRTDSMSPLKRGTELRGDADYPSSRRVISEIAQPIKWIIDLRQLDHESFTPVPFALDSHLSCPSCYNLSNKGL</sequence>
<dbReference type="Proteomes" id="UP001224890">
    <property type="component" value="Unassembled WGS sequence"/>
</dbReference>
<dbReference type="AlphaFoldDB" id="A0AAJ0AAH2"/>
<dbReference type="RefSeq" id="XP_060422776.1">
    <property type="nucleotide sequence ID" value="XM_060567390.1"/>
</dbReference>
<keyword evidence="2" id="KW-1185">Reference proteome</keyword>
<evidence type="ECO:0000313" key="2">
    <source>
        <dbReference type="Proteomes" id="UP001224890"/>
    </source>
</evidence>